<evidence type="ECO:0000256" key="2">
    <source>
        <dbReference type="ARBA" id="ARBA00023002"/>
    </source>
</evidence>
<evidence type="ECO:0000256" key="1">
    <source>
        <dbReference type="ARBA" id="ARBA00006484"/>
    </source>
</evidence>
<dbReference type="PANTHER" id="PTHR44196">
    <property type="entry name" value="DEHYDROGENASE/REDUCTASE SDR FAMILY MEMBER 7B"/>
    <property type="match status" value="1"/>
</dbReference>
<accession>A0AAW6TCF5</accession>
<protein>
    <submittedName>
        <fullName evidence="4">SDR family NAD(P)-dependent oxidoreductase</fullName>
    </submittedName>
</protein>
<dbReference type="CDD" id="cd05233">
    <property type="entry name" value="SDR_c"/>
    <property type="match status" value="1"/>
</dbReference>
<dbReference type="EMBL" id="JASATX010000007">
    <property type="protein sequence ID" value="MDI2099700.1"/>
    <property type="molecule type" value="Genomic_DNA"/>
</dbReference>
<dbReference type="PIRSF" id="PIRSF000126">
    <property type="entry name" value="11-beta-HSD1"/>
    <property type="match status" value="1"/>
</dbReference>
<organism evidence="4 5">
    <name type="scientific">Ruicaihuangia caeni</name>
    <dbReference type="NCBI Taxonomy" id="3042517"/>
    <lineage>
        <taxon>Bacteria</taxon>
        <taxon>Bacillati</taxon>
        <taxon>Actinomycetota</taxon>
        <taxon>Actinomycetes</taxon>
        <taxon>Micrococcales</taxon>
        <taxon>Microbacteriaceae</taxon>
        <taxon>Ruicaihuangia</taxon>
    </lineage>
</organism>
<dbReference type="PRINTS" id="PR00080">
    <property type="entry name" value="SDRFAMILY"/>
</dbReference>
<gene>
    <name evidence="4" type="ORF">QF206_12075</name>
</gene>
<comment type="similarity">
    <text evidence="1 3">Belongs to the short-chain dehydrogenases/reductases (SDR) family.</text>
</comment>
<keyword evidence="5" id="KW-1185">Reference proteome</keyword>
<dbReference type="GO" id="GO:0016020">
    <property type="term" value="C:membrane"/>
    <property type="evidence" value="ECO:0007669"/>
    <property type="project" value="TreeGrafter"/>
</dbReference>
<dbReference type="GO" id="GO:0016491">
    <property type="term" value="F:oxidoreductase activity"/>
    <property type="evidence" value="ECO:0007669"/>
    <property type="project" value="UniProtKB-KW"/>
</dbReference>
<keyword evidence="2" id="KW-0560">Oxidoreductase</keyword>
<dbReference type="SUPFAM" id="SSF51735">
    <property type="entry name" value="NAD(P)-binding Rossmann-fold domains"/>
    <property type="match status" value="1"/>
</dbReference>
<dbReference type="RefSeq" id="WP_281489494.1">
    <property type="nucleotide sequence ID" value="NZ_JASATX010000007.1"/>
</dbReference>
<evidence type="ECO:0000313" key="4">
    <source>
        <dbReference type="EMBL" id="MDI2099700.1"/>
    </source>
</evidence>
<evidence type="ECO:0000256" key="3">
    <source>
        <dbReference type="RuleBase" id="RU000363"/>
    </source>
</evidence>
<sequence>MALLRKSASPGSTRPVALVTGASAGLGLEFARQLTDRGFDVVLVARDSSRLEAVAAELRGRGGRPEVLVADLASRDGVDAVAQRLQASDRPVEALVNNAGMGVRGAFDRTSLGDQQALLNLLVTAPMRLSHAALGAMLPTRHGTIINVASIAGLTPRDSYGAAKAWVISFSRWAHVEYRRAGVTVTVVQPGFVRTEFHERMRVRDDTVPRWLWLKADRVVRAALRAADDGRMTCTPSLRYKAVAALVRVLPTRLSAAGSLHPR</sequence>
<dbReference type="InterPro" id="IPR002347">
    <property type="entry name" value="SDR_fam"/>
</dbReference>
<comment type="caution">
    <text evidence="4">The sequence shown here is derived from an EMBL/GenBank/DDBJ whole genome shotgun (WGS) entry which is preliminary data.</text>
</comment>
<dbReference type="Pfam" id="PF00106">
    <property type="entry name" value="adh_short"/>
    <property type="match status" value="1"/>
</dbReference>
<reference evidence="4 5" key="1">
    <citation type="submission" date="2023-04" db="EMBL/GenBank/DDBJ databases">
        <title>Klugiella caeni sp. nov. isolated from the sludge of biochemical tank.</title>
        <authorList>
            <person name="Geng K."/>
        </authorList>
    </citation>
    <scope>NUCLEOTIDE SEQUENCE [LARGE SCALE GENOMIC DNA]</scope>
    <source>
        <strain evidence="4 5">YN-L-19</strain>
    </source>
</reference>
<dbReference type="Proteomes" id="UP001321506">
    <property type="component" value="Unassembled WGS sequence"/>
</dbReference>
<proteinExistence type="inferred from homology"/>
<name>A0AAW6TCF5_9MICO</name>
<evidence type="ECO:0000313" key="5">
    <source>
        <dbReference type="Proteomes" id="UP001321506"/>
    </source>
</evidence>
<dbReference type="AlphaFoldDB" id="A0AAW6TCF5"/>
<dbReference type="Gene3D" id="3.40.50.720">
    <property type="entry name" value="NAD(P)-binding Rossmann-like Domain"/>
    <property type="match status" value="1"/>
</dbReference>
<dbReference type="InterPro" id="IPR036291">
    <property type="entry name" value="NAD(P)-bd_dom_sf"/>
</dbReference>
<dbReference type="PRINTS" id="PR00081">
    <property type="entry name" value="GDHRDH"/>
</dbReference>
<dbReference type="PANTHER" id="PTHR44196:SF2">
    <property type="entry name" value="SHORT-CHAIN DEHYDROGENASE-RELATED"/>
    <property type="match status" value="1"/>
</dbReference>